<dbReference type="RefSeq" id="WP_123421111.1">
    <property type="nucleotide sequence ID" value="NZ_RJUL01000003.1"/>
</dbReference>
<comment type="caution">
    <text evidence="1">The sequence shown here is derived from an EMBL/GenBank/DDBJ whole genome shotgun (WGS) entry which is preliminary data.</text>
</comment>
<sequence>MSSLIKKGMIFVFLTISLGIKADEDLIYPFSVEMGCDGDKPTISLTNNYDSDISLDYGALGIDGDFSWNSYIVLSKESESKLRRGEITSIEKARLKPVHPISNGKGIFKFSPGKIYTFRLDLVRKYEIGLNDEYIISLFVIPFEYRFVDGSHKYITLISKNVITLYDGACSVIDGKPSL</sequence>
<proteinExistence type="predicted"/>
<reference evidence="1 2" key="1">
    <citation type="submission" date="2018-11" db="EMBL/GenBank/DDBJ databases">
        <title>Genomic Encyclopedia of Type Strains, Phase IV (KMG-IV): sequencing the most valuable type-strain genomes for metagenomic binning, comparative biology and taxonomic classification.</title>
        <authorList>
            <person name="Goeker M."/>
        </authorList>
    </citation>
    <scope>NUCLEOTIDE SEQUENCE [LARGE SCALE GENOMIC DNA]</scope>
    <source>
        <strain evidence="1 2">DSM 21945</strain>
    </source>
</reference>
<gene>
    <name evidence="1" type="ORF">EDC28_103314</name>
</gene>
<name>A0A3N1PPF9_9GAMM</name>
<dbReference type="AlphaFoldDB" id="A0A3N1PPF9"/>
<organism evidence="1 2">
    <name type="scientific">Gallaecimonas pentaromativorans</name>
    <dbReference type="NCBI Taxonomy" id="584787"/>
    <lineage>
        <taxon>Bacteria</taxon>
        <taxon>Pseudomonadati</taxon>
        <taxon>Pseudomonadota</taxon>
        <taxon>Gammaproteobacteria</taxon>
        <taxon>Enterobacterales</taxon>
        <taxon>Gallaecimonadaceae</taxon>
        <taxon>Gallaecimonas</taxon>
    </lineage>
</organism>
<protein>
    <submittedName>
        <fullName evidence="1">Uncharacterized protein</fullName>
    </submittedName>
</protein>
<evidence type="ECO:0000313" key="2">
    <source>
        <dbReference type="Proteomes" id="UP000268033"/>
    </source>
</evidence>
<dbReference type="EMBL" id="RJUL01000003">
    <property type="protein sequence ID" value="ROQ28720.1"/>
    <property type="molecule type" value="Genomic_DNA"/>
</dbReference>
<keyword evidence="2" id="KW-1185">Reference proteome</keyword>
<dbReference type="Proteomes" id="UP000268033">
    <property type="component" value="Unassembled WGS sequence"/>
</dbReference>
<evidence type="ECO:0000313" key="1">
    <source>
        <dbReference type="EMBL" id="ROQ28720.1"/>
    </source>
</evidence>
<accession>A0A3N1PPF9</accession>